<reference evidence="1 2" key="1">
    <citation type="journal article" date="2018" name="Sci. Rep.">
        <title>Genomic signatures of local adaptation to the degree of environmental predictability in rotifers.</title>
        <authorList>
            <person name="Franch-Gras L."/>
            <person name="Hahn C."/>
            <person name="Garcia-Roger E.M."/>
            <person name="Carmona M.J."/>
            <person name="Serra M."/>
            <person name="Gomez A."/>
        </authorList>
    </citation>
    <scope>NUCLEOTIDE SEQUENCE [LARGE SCALE GENOMIC DNA]</scope>
    <source>
        <strain evidence="1">HYR1</strain>
    </source>
</reference>
<organism evidence="1 2">
    <name type="scientific">Brachionus plicatilis</name>
    <name type="common">Marine rotifer</name>
    <name type="synonym">Brachionus muelleri</name>
    <dbReference type="NCBI Taxonomy" id="10195"/>
    <lineage>
        <taxon>Eukaryota</taxon>
        <taxon>Metazoa</taxon>
        <taxon>Spiralia</taxon>
        <taxon>Gnathifera</taxon>
        <taxon>Rotifera</taxon>
        <taxon>Eurotatoria</taxon>
        <taxon>Monogononta</taxon>
        <taxon>Pseudotrocha</taxon>
        <taxon>Ploima</taxon>
        <taxon>Brachionidae</taxon>
        <taxon>Brachionus</taxon>
    </lineage>
</organism>
<name>A0A3M7RYQ8_BRAPC</name>
<keyword evidence="2" id="KW-1185">Reference proteome</keyword>
<dbReference type="AlphaFoldDB" id="A0A3M7RYQ8"/>
<gene>
    <name evidence="1" type="ORF">BpHYR1_047704</name>
</gene>
<sequence>MVILGLNQYRIVLVLRLLFSFNCREIFLNKTRDIELPQFVFLISGSENSTSSFGKATISFSSRPFKS</sequence>
<dbReference type="Proteomes" id="UP000276133">
    <property type="component" value="Unassembled WGS sequence"/>
</dbReference>
<accession>A0A3M7RYQ8</accession>
<protein>
    <submittedName>
        <fullName evidence="1">Uncharacterized protein</fullName>
    </submittedName>
</protein>
<evidence type="ECO:0000313" key="1">
    <source>
        <dbReference type="EMBL" id="RNA28475.1"/>
    </source>
</evidence>
<dbReference type="EMBL" id="REGN01002390">
    <property type="protein sequence ID" value="RNA28475.1"/>
    <property type="molecule type" value="Genomic_DNA"/>
</dbReference>
<proteinExistence type="predicted"/>
<comment type="caution">
    <text evidence="1">The sequence shown here is derived from an EMBL/GenBank/DDBJ whole genome shotgun (WGS) entry which is preliminary data.</text>
</comment>
<evidence type="ECO:0000313" key="2">
    <source>
        <dbReference type="Proteomes" id="UP000276133"/>
    </source>
</evidence>